<proteinExistence type="predicted"/>
<name>F3KUS2_9BURK</name>
<evidence type="ECO:0000313" key="3">
    <source>
        <dbReference type="Proteomes" id="UP000016368"/>
    </source>
</evidence>
<feature type="region of interest" description="Disordered" evidence="1">
    <location>
        <begin position="65"/>
        <end position="92"/>
    </location>
</feature>
<protein>
    <submittedName>
        <fullName evidence="2">Uncharacterized protein</fullName>
    </submittedName>
</protein>
<accession>F3KUS2</accession>
<evidence type="ECO:0000256" key="1">
    <source>
        <dbReference type="SAM" id="MobiDB-lite"/>
    </source>
</evidence>
<dbReference type="EMBL" id="AEGR01000064">
    <property type="protein sequence ID" value="EGI76471.1"/>
    <property type="molecule type" value="Genomic_DNA"/>
</dbReference>
<comment type="caution">
    <text evidence="2">The sequence shown here is derived from an EMBL/GenBank/DDBJ whole genome shotgun (WGS) entry which is preliminary data.</text>
</comment>
<evidence type="ECO:0000313" key="2">
    <source>
        <dbReference type="EMBL" id="EGI76471.1"/>
    </source>
</evidence>
<reference evidence="2 3" key="1">
    <citation type="journal article" date="2011" name="EMBO J.">
        <title>Structural diversity of bacterial flagellar motors.</title>
        <authorList>
            <person name="Chen S."/>
            <person name="Beeby M."/>
            <person name="Murphy G.E."/>
            <person name="Leadbetter J.R."/>
            <person name="Hendrixson D.R."/>
            <person name="Briegel A."/>
            <person name="Li Z."/>
            <person name="Shi J."/>
            <person name="Tocheva E.I."/>
            <person name="Muller A."/>
            <person name="Dobro M.J."/>
            <person name="Jensen G.J."/>
        </authorList>
    </citation>
    <scope>NUCLEOTIDE SEQUENCE [LARGE SCALE GENOMIC DNA]</scope>
    <source>
        <strain evidence="2 3">ATCC 19624</strain>
    </source>
</reference>
<organism evidence="2 3">
    <name type="scientific">Hylemonella gracilis ATCC 19624</name>
    <dbReference type="NCBI Taxonomy" id="887062"/>
    <lineage>
        <taxon>Bacteria</taxon>
        <taxon>Pseudomonadati</taxon>
        <taxon>Pseudomonadota</taxon>
        <taxon>Betaproteobacteria</taxon>
        <taxon>Burkholderiales</taxon>
        <taxon>Comamonadaceae</taxon>
        <taxon>Hylemonella</taxon>
    </lineage>
</organism>
<sequence>MLPANLQIAFTGLRTGNDLDVRLNGRYSTHVLQRLLDVSQVQNFTGLSWKGRSNRRFSPAARLRISHGTDTPGQQFQRQQTAREILRRNQNA</sequence>
<gene>
    <name evidence="2" type="ORF">HGR_11032</name>
</gene>
<dbReference type="AlphaFoldDB" id="F3KUS2"/>
<keyword evidence="3" id="KW-1185">Reference proteome</keyword>
<feature type="compositionally biased region" description="Polar residues" evidence="1">
    <location>
        <begin position="68"/>
        <end position="92"/>
    </location>
</feature>
<dbReference type="Proteomes" id="UP000016368">
    <property type="component" value="Unassembled WGS sequence"/>
</dbReference>